<reference evidence="4" key="1">
    <citation type="submission" date="2022-11" db="UniProtKB">
        <authorList>
            <consortium name="WormBaseParasite"/>
        </authorList>
    </citation>
    <scope>IDENTIFICATION</scope>
</reference>
<dbReference type="WBParaSite" id="sdigi.contig1128.g10206.t1">
    <property type="protein sequence ID" value="sdigi.contig1128.g10206.t1"/>
    <property type="gene ID" value="sdigi.contig1128.g10206"/>
</dbReference>
<name>A0A915PHF9_9BILA</name>
<feature type="region of interest" description="Disordered" evidence="1">
    <location>
        <begin position="57"/>
        <end position="92"/>
    </location>
</feature>
<feature type="compositionally biased region" description="Polar residues" evidence="1">
    <location>
        <begin position="57"/>
        <end position="76"/>
    </location>
</feature>
<sequence>MTSESKLETDGLLTAGSHEFYETMPLNSENIIIEGLTNNSEFVIAGIQLSKSLNSAPLETGQESDGQLNSLTSSTADKMHSESKHTSAEDIFDSEDQCQIEERMDLNKSNAAFNASREESKQSEDTEDSLALNILKSQSNMTEVESNSKELFEEKLMDQVGISSSAEELETNKEAATENELLTEINCASSQKPSEDCTRDDLDKIVVGRSFEYSEAIPKIVVCNTETTGSNSNVIVKSDEKFGDMIGVNADELKQQKLEETGNLEQFEIATNDKMIINDATEGVDNGIEMFKKELDEFLKQYIDDIIQNVAQSSDGKFRTYEISNEVVENVEIAKTDEKQHAIFTPKYFAEFQTELPEIRFSKLEYDETCQRKVEKPLGKELSESSDINNVRNFQEINDINIPPEGAEKGDTEELSGYQGESDETFQRYVANSHSFMLTTEANISVGNTRSCPKQESESSKDLLEFQTIHLAACIISGLTVDGKPILCSVSESSESSMNQCIGSFPQDSDTAEFMNDKLSLINDRNGNPEWNTYQMQHILPSDEFNESNCCAADVNANISTIQETSRMLSMKHEVLSNFIFIYLFVYLFYLFFDNFKVEFV</sequence>
<feature type="transmembrane region" description="Helical" evidence="2">
    <location>
        <begin position="575"/>
        <end position="593"/>
    </location>
</feature>
<keyword evidence="2" id="KW-1133">Transmembrane helix</keyword>
<evidence type="ECO:0000313" key="3">
    <source>
        <dbReference type="Proteomes" id="UP000887581"/>
    </source>
</evidence>
<feature type="compositionally biased region" description="Basic and acidic residues" evidence="1">
    <location>
        <begin position="77"/>
        <end position="88"/>
    </location>
</feature>
<protein>
    <submittedName>
        <fullName evidence="4">Uncharacterized protein</fullName>
    </submittedName>
</protein>
<evidence type="ECO:0000313" key="4">
    <source>
        <dbReference type="WBParaSite" id="sdigi.contig1128.g10206.t1"/>
    </source>
</evidence>
<keyword evidence="3" id="KW-1185">Reference proteome</keyword>
<evidence type="ECO:0000256" key="2">
    <source>
        <dbReference type="SAM" id="Phobius"/>
    </source>
</evidence>
<evidence type="ECO:0000256" key="1">
    <source>
        <dbReference type="SAM" id="MobiDB-lite"/>
    </source>
</evidence>
<dbReference type="Proteomes" id="UP000887581">
    <property type="component" value="Unplaced"/>
</dbReference>
<organism evidence="3 4">
    <name type="scientific">Setaria digitata</name>
    <dbReference type="NCBI Taxonomy" id="48799"/>
    <lineage>
        <taxon>Eukaryota</taxon>
        <taxon>Metazoa</taxon>
        <taxon>Ecdysozoa</taxon>
        <taxon>Nematoda</taxon>
        <taxon>Chromadorea</taxon>
        <taxon>Rhabditida</taxon>
        <taxon>Spirurina</taxon>
        <taxon>Spiruromorpha</taxon>
        <taxon>Filarioidea</taxon>
        <taxon>Setariidae</taxon>
        <taxon>Setaria</taxon>
    </lineage>
</organism>
<keyword evidence="2" id="KW-0472">Membrane</keyword>
<feature type="region of interest" description="Disordered" evidence="1">
    <location>
        <begin position="109"/>
        <end position="129"/>
    </location>
</feature>
<accession>A0A915PHF9</accession>
<dbReference type="AlphaFoldDB" id="A0A915PHF9"/>
<proteinExistence type="predicted"/>
<keyword evidence="2" id="KW-0812">Transmembrane</keyword>